<evidence type="ECO:0000313" key="2">
    <source>
        <dbReference type="EMBL" id="KKL83296.1"/>
    </source>
</evidence>
<evidence type="ECO:0000256" key="1">
    <source>
        <dbReference type="SAM" id="MobiDB-lite"/>
    </source>
</evidence>
<accession>A0A0F9FYH8</accession>
<gene>
    <name evidence="2" type="ORF">LCGC14_1976200</name>
</gene>
<organism evidence="2">
    <name type="scientific">marine sediment metagenome</name>
    <dbReference type="NCBI Taxonomy" id="412755"/>
    <lineage>
        <taxon>unclassified sequences</taxon>
        <taxon>metagenomes</taxon>
        <taxon>ecological metagenomes</taxon>
    </lineage>
</organism>
<reference evidence="2" key="1">
    <citation type="journal article" date="2015" name="Nature">
        <title>Complex archaea that bridge the gap between prokaryotes and eukaryotes.</title>
        <authorList>
            <person name="Spang A."/>
            <person name="Saw J.H."/>
            <person name="Jorgensen S.L."/>
            <person name="Zaremba-Niedzwiedzka K."/>
            <person name="Martijn J."/>
            <person name="Lind A.E."/>
            <person name="van Eijk R."/>
            <person name="Schleper C."/>
            <person name="Guy L."/>
            <person name="Ettema T.J."/>
        </authorList>
    </citation>
    <scope>NUCLEOTIDE SEQUENCE</scope>
</reference>
<dbReference type="EMBL" id="LAZR01022022">
    <property type="protein sequence ID" value="KKL83296.1"/>
    <property type="molecule type" value="Genomic_DNA"/>
</dbReference>
<dbReference type="AlphaFoldDB" id="A0A0F9FYH8"/>
<protein>
    <recommendedName>
        <fullName evidence="3">HNH domain-containing protein</fullName>
    </recommendedName>
</protein>
<name>A0A0F9FYH8_9ZZZZ</name>
<proteinExistence type="predicted"/>
<sequence length="189" mass="22148">MQIIKRKEAKDKGLKGYFTGNTCKQGHIAERQTSNGCCRSCINKANTSPEGRARSKKYRQTENGRQQRSMWEKKYFQTDQGRAASTKRTKRYFKTDRGKAVRNTHSRKNQIKRFQTQPIWVSDENIARLYLEAQRLTKETGIKRHVHHIIPLCQLDYVCGLHCEANLVNVTEDEHKRLHSSEEVLKTLW</sequence>
<comment type="caution">
    <text evidence="2">The sequence shown here is derived from an EMBL/GenBank/DDBJ whole genome shotgun (WGS) entry which is preliminary data.</text>
</comment>
<feature type="region of interest" description="Disordered" evidence="1">
    <location>
        <begin position="44"/>
        <end position="69"/>
    </location>
</feature>
<evidence type="ECO:0008006" key="3">
    <source>
        <dbReference type="Google" id="ProtNLM"/>
    </source>
</evidence>